<sequence length="113" mass="12693">MFEVKLWLILFCGCQNSYRKSGDQMESGSGGNRPTYNARSLLEMEDDDFDLPLSELSKKYRSSSNNLLDCKEKNGVLKVQKIANETSSLVGMRLAANTVHSIFLTGTHSQRIK</sequence>
<accession>A0ACB9GF17</accession>
<reference evidence="1 2" key="2">
    <citation type="journal article" date="2022" name="Mol. Ecol. Resour.">
        <title>The genomes of chicory, endive, great burdock and yacon provide insights into Asteraceae paleo-polyploidization history and plant inulin production.</title>
        <authorList>
            <person name="Fan W."/>
            <person name="Wang S."/>
            <person name="Wang H."/>
            <person name="Wang A."/>
            <person name="Jiang F."/>
            <person name="Liu H."/>
            <person name="Zhao H."/>
            <person name="Xu D."/>
            <person name="Zhang Y."/>
        </authorList>
    </citation>
    <scope>NUCLEOTIDE SEQUENCE [LARGE SCALE GENOMIC DNA]</scope>
    <source>
        <strain evidence="2">cv. Punajuju</strain>
        <tissue evidence="1">Leaves</tissue>
    </source>
</reference>
<protein>
    <submittedName>
        <fullName evidence="1">Uncharacterized protein</fullName>
    </submittedName>
</protein>
<proteinExistence type="predicted"/>
<dbReference type="Proteomes" id="UP001055811">
    <property type="component" value="Linkage Group LG02"/>
</dbReference>
<dbReference type="EMBL" id="CM042010">
    <property type="protein sequence ID" value="KAI3782078.1"/>
    <property type="molecule type" value="Genomic_DNA"/>
</dbReference>
<keyword evidence="2" id="KW-1185">Reference proteome</keyword>
<evidence type="ECO:0000313" key="2">
    <source>
        <dbReference type="Proteomes" id="UP001055811"/>
    </source>
</evidence>
<gene>
    <name evidence="1" type="ORF">L2E82_12110</name>
</gene>
<reference evidence="2" key="1">
    <citation type="journal article" date="2022" name="Mol. Ecol. Resour.">
        <title>The genomes of chicory, endive, great burdock and yacon provide insights into Asteraceae palaeo-polyploidization history and plant inulin production.</title>
        <authorList>
            <person name="Fan W."/>
            <person name="Wang S."/>
            <person name="Wang H."/>
            <person name="Wang A."/>
            <person name="Jiang F."/>
            <person name="Liu H."/>
            <person name="Zhao H."/>
            <person name="Xu D."/>
            <person name="Zhang Y."/>
        </authorList>
    </citation>
    <scope>NUCLEOTIDE SEQUENCE [LARGE SCALE GENOMIC DNA]</scope>
    <source>
        <strain evidence="2">cv. Punajuju</strain>
    </source>
</reference>
<name>A0ACB9GF17_CICIN</name>
<organism evidence="1 2">
    <name type="scientific">Cichorium intybus</name>
    <name type="common">Chicory</name>
    <dbReference type="NCBI Taxonomy" id="13427"/>
    <lineage>
        <taxon>Eukaryota</taxon>
        <taxon>Viridiplantae</taxon>
        <taxon>Streptophyta</taxon>
        <taxon>Embryophyta</taxon>
        <taxon>Tracheophyta</taxon>
        <taxon>Spermatophyta</taxon>
        <taxon>Magnoliopsida</taxon>
        <taxon>eudicotyledons</taxon>
        <taxon>Gunneridae</taxon>
        <taxon>Pentapetalae</taxon>
        <taxon>asterids</taxon>
        <taxon>campanulids</taxon>
        <taxon>Asterales</taxon>
        <taxon>Asteraceae</taxon>
        <taxon>Cichorioideae</taxon>
        <taxon>Cichorieae</taxon>
        <taxon>Cichoriinae</taxon>
        <taxon>Cichorium</taxon>
    </lineage>
</organism>
<evidence type="ECO:0000313" key="1">
    <source>
        <dbReference type="EMBL" id="KAI3782078.1"/>
    </source>
</evidence>
<comment type="caution">
    <text evidence="1">The sequence shown here is derived from an EMBL/GenBank/DDBJ whole genome shotgun (WGS) entry which is preliminary data.</text>
</comment>